<name>A0A6J7SKF7_9ZZZZ</name>
<gene>
    <name evidence="2" type="ORF">UFOPK4150_02484</name>
</gene>
<evidence type="ECO:0000313" key="2">
    <source>
        <dbReference type="EMBL" id="CAB5041332.1"/>
    </source>
</evidence>
<protein>
    <submittedName>
        <fullName evidence="2">Unannotated protein</fullName>
    </submittedName>
</protein>
<feature type="compositionally biased region" description="Polar residues" evidence="1">
    <location>
        <begin position="71"/>
        <end position="89"/>
    </location>
</feature>
<evidence type="ECO:0000256" key="1">
    <source>
        <dbReference type="SAM" id="MobiDB-lite"/>
    </source>
</evidence>
<accession>A0A6J7SKF7</accession>
<dbReference type="EMBL" id="CAFBPU010000100">
    <property type="protein sequence ID" value="CAB5041332.1"/>
    <property type="molecule type" value="Genomic_DNA"/>
</dbReference>
<reference evidence="2" key="1">
    <citation type="submission" date="2020-05" db="EMBL/GenBank/DDBJ databases">
        <authorList>
            <person name="Chiriac C."/>
            <person name="Salcher M."/>
            <person name="Ghai R."/>
            <person name="Kavagutti S V."/>
        </authorList>
    </citation>
    <scope>NUCLEOTIDE SEQUENCE</scope>
</reference>
<sequence>MAADVEGVIAADAAEARPVPTTFVAVTVNVYAVPFVSPVTTNGEAPPETVAPPGDAVTAYEVIAEPPLLTGATNPTVTSPLPRVPTTNVGAPGTVTAAPAVGRPMMRNANPTINEIASAIGVRRRKIDFATIAEVMRPILRATFG</sequence>
<proteinExistence type="predicted"/>
<feature type="region of interest" description="Disordered" evidence="1">
    <location>
        <begin position="71"/>
        <end position="91"/>
    </location>
</feature>
<organism evidence="2">
    <name type="scientific">freshwater metagenome</name>
    <dbReference type="NCBI Taxonomy" id="449393"/>
    <lineage>
        <taxon>unclassified sequences</taxon>
        <taxon>metagenomes</taxon>
        <taxon>ecological metagenomes</taxon>
    </lineage>
</organism>
<dbReference type="AlphaFoldDB" id="A0A6J7SKF7"/>